<protein>
    <submittedName>
        <fullName evidence="1">13697_t:CDS:1</fullName>
    </submittedName>
</protein>
<proteinExistence type="predicted"/>
<dbReference type="Proteomes" id="UP000789366">
    <property type="component" value="Unassembled WGS sequence"/>
</dbReference>
<comment type="caution">
    <text evidence="1">The sequence shown here is derived from an EMBL/GenBank/DDBJ whole genome shotgun (WGS) entry which is preliminary data.</text>
</comment>
<dbReference type="EMBL" id="CAJVPW010001013">
    <property type="protein sequence ID" value="CAG8472756.1"/>
    <property type="molecule type" value="Genomic_DNA"/>
</dbReference>
<feature type="non-terminal residue" evidence="1">
    <location>
        <position position="121"/>
    </location>
</feature>
<name>A0ACA9KH15_9GLOM</name>
<evidence type="ECO:0000313" key="2">
    <source>
        <dbReference type="Proteomes" id="UP000789366"/>
    </source>
</evidence>
<keyword evidence="2" id="KW-1185">Reference proteome</keyword>
<accession>A0ACA9KH15</accession>
<reference evidence="1" key="1">
    <citation type="submission" date="2021-06" db="EMBL/GenBank/DDBJ databases">
        <authorList>
            <person name="Kallberg Y."/>
            <person name="Tangrot J."/>
            <person name="Rosling A."/>
        </authorList>
    </citation>
    <scope>NUCLEOTIDE SEQUENCE</scope>
    <source>
        <strain evidence="1">28 12/20/2015</strain>
    </source>
</reference>
<evidence type="ECO:0000313" key="1">
    <source>
        <dbReference type="EMBL" id="CAG8472756.1"/>
    </source>
</evidence>
<organism evidence="1 2">
    <name type="scientific">Cetraspora pellucida</name>
    <dbReference type="NCBI Taxonomy" id="1433469"/>
    <lineage>
        <taxon>Eukaryota</taxon>
        <taxon>Fungi</taxon>
        <taxon>Fungi incertae sedis</taxon>
        <taxon>Mucoromycota</taxon>
        <taxon>Glomeromycotina</taxon>
        <taxon>Glomeromycetes</taxon>
        <taxon>Diversisporales</taxon>
        <taxon>Gigasporaceae</taxon>
        <taxon>Cetraspora</taxon>
    </lineage>
</organism>
<gene>
    <name evidence="1" type="ORF">SPELUC_LOCUS1773</name>
</gene>
<sequence length="121" mass="13942">MDITQVSKVATDFTNFYYSTFSADRGQLLPLYRDQSMLTFEGQSFQGAKNIIEKLTSLPFQRVQHHIATIDAQPNFQGIFVCVTGELRVDEDNPQRFAQAFQLIPEGTSYYVLNDIFRLNY</sequence>